<keyword evidence="1" id="KW-0812">Transmembrane</keyword>
<evidence type="ECO:0000256" key="1">
    <source>
        <dbReference type="SAM" id="Phobius"/>
    </source>
</evidence>
<reference evidence="2" key="1">
    <citation type="submission" date="2018-05" db="EMBL/GenBank/DDBJ databases">
        <authorList>
            <person name="Lanie J.A."/>
            <person name="Ng W.-L."/>
            <person name="Kazmierczak K.M."/>
            <person name="Andrzejewski T.M."/>
            <person name="Davidsen T.M."/>
            <person name="Wayne K.J."/>
            <person name="Tettelin H."/>
            <person name="Glass J.I."/>
            <person name="Rusch D."/>
            <person name="Podicherti R."/>
            <person name="Tsui H.-C.T."/>
            <person name="Winkler M.E."/>
        </authorList>
    </citation>
    <scope>NUCLEOTIDE SEQUENCE</scope>
</reference>
<proteinExistence type="predicted"/>
<organism evidence="2">
    <name type="scientific">marine metagenome</name>
    <dbReference type="NCBI Taxonomy" id="408172"/>
    <lineage>
        <taxon>unclassified sequences</taxon>
        <taxon>metagenomes</taxon>
        <taxon>ecological metagenomes</taxon>
    </lineage>
</organism>
<dbReference type="EMBL" id="UINC01021142">
    <property type="protein sequence ID" value="SVA88074.1"/>
    <property type="molecule type" value="Genomic_DNA"/>
</dbReference>
<feature type="transmembrane region" description="Helical" evidence="1">
    <location>
        <begin position="24"/>
        <end position="44"/>
    </location>
</feature>
<protein>
    <submittedName>
        <fullName evidence="2">Uncharacterized protein</fullName>
    </submittedName>
</protein>
<dbReference type="AlphaFoldDB" id="A0A381ZG22"/>
<gene>
    <name evidence="2" type="ORF">METZ01_LOCUS140928</name>
</gene>
<keyword evidence="1" id="KW-0472">Membrane</keyword>
<evidence type="ECO:0000313" key="2">
    <source>
        <dbReference type="EMBL" id="SVA88074.1"/>
    </source>
</evidence>
<keyword evidence="1" id="KW-1133">Transmembrane helix</keyword>
<sequence>MSLFFDKGALSEARQMDNDKRTNIIFFMMIYFRLFNDNLLTLFLEITKYISHTIAQKL</sequence>
<accession>A0A381ZG22</accession>
<name>A0A381ZG22_9ZZZZ</name>